<dbReference type="InParanoid" id="U2FII5"/>
<accession>U2FII5</accession>
<dbReference type="EMBL" id="AFNU02000018">
    <property type="protein sequence ID" value="ERJ11034.1"/>
    <property type="molecule type" value="Genomic_DNA"/>
</dbReference>
<keyword evidence="2" id="KW-1185">Reference proteome</keyword>
<dbReference type="AlphaFoldDB" id="U2FII5"/>
<protein>
    <submittedName>
        <fullName evidence="1">Uncharacterized protein</fullName>
    </submittedName>
</protein>
<name>U2FII5_9MOLU</name>
<evidence type="ECO:0000313" key="1">
    <source>
        <dbReference type="EMBL" id="ERJ11034.1"/>
    </source>
</evidence>
<reference evidence="1 2" key="1">
    <citation type="journal article" date="2011" name="J. Bacteriol.">
        <title>Genome sequence of Haloplasma contractile, an unusual contractile bacterium from a deep-sea anoxic brine lake.</title>
        <authorList>
            <person name="Antunes A."/>
            <person name="Alam I."/>
            <person name="El Dorry H."/>
            <person name="Siam R."/>
            <person name="Robertson A."/>
            <person name="Bajic V.B."/>
            <person name="Stingl U."/>
        </authorList>
    </citation>
    <scope>NUCLEOTIDE SEQUENCE [LARGE SCALE GENOMIC DNA]</scope>
    <source>
        <strain evidence="1 2">SSD-17B</strain>
    </source>
</reference>
<comment type="caution">
    <text evidence="1">The sequence shown here is derived from an EMBL/GenBank/DDBJ whole genome shotgun (WGS) entry which is preliminary data.</text>
</comment>
<gene>
    <name evidence="1" type="ORF">HLPCO_002925</name>
</gene>
<sequence length="69" mass="8042">MQNPFVKGEYIIIEAKFGPHARPTFNQRKAYFKDGYPVSEVFAIPFGPGADKHQLKTGKYHLYYRAFCR</sequence>
<proteinExistence type="predicted"/>
<reference evidence="1 2" key="2">
    <citation type="journal article" date="2013" name="PLoS ONE">
        <title>INDIGO - INtegrated Data Warehouse of MIcrobial GenOmes with Examples from the Red Sea Extremophiles.</title>
        <authorList>
            <person name="Alam I."/>
            <person name="Antunes A."/>
            <person name="Kamau A.A."/>
            <person name="Ba Alawi W."/>
            <person name="Kalkatawi M."/>
            <person name="Stingl U."/>
            <person name="Bajic V.B."/>
        </authorList>
    </citation>
    <scope>NUCLEOTIDE SEQUENCE [LARGE SCALE GENOMIC DNA]</scope>
    <source>
        <strain evidence="1 2">SSD-17B</strain>
    </source>
</reference>
<dbReference type="Proteomes" id="UP000005707">
    <property type="component" value="Unassembled WGS sequence"/>
</dbReference>
<evidence type="ECO:0000313" key="2">
    <source>
        <dbReference type="Proteomes" id="UP000005707"/>
    </source>
</evidence>
<dbReference type="RefSeq" id="WP_008825504.1">
    <property type="nucleotide sequence ID" value="NZ_AFNU02000018.1"/>
</dbReference>
<organism evidence="1 2">
    <name type="scientific">Haloplasma contractile SSD-17B</name>
    <dbReference type="NCBI Taxonomy" id="1033810"/>
    <lineage>
        <taxon>Bacteria</taxon>
        <taxon>Bacillati</taxon>
        <taxon>Mycoplasmatota</taxon>
        <taxon>Mollicutes</taxon>
        <taxon>Haloplasmatales</taxon>
        <taxon>Haloplasmataceae</taxon>
        <taxon>Haloplasma</taxon>
    </lineage>
</organism>